<keyword evidence="1 4" id="KW-0808">Transferase</keyword>
<feature type="domain" description="Methyltransferase small" evidence="3">
    <location>
        <begin position="41"/>
        <end position="145"/>
    </location>
</feature>
<dbReference type="InterPro" id="IPR029063">
    <property type="entry name" value="SAM-dependent_MTases_sf"/>
</dbReference>
<dbReference type="PANTHER" id="PTHR47739">
    <property type="entry name" value="TRNA1(VAL) (ADENINE(37)-N6)-METHYLTRANSFERASE"/>
    <property type="match status" value="1"/>
</dbReference>
<dbReference type="InterPro" id="IPR002052">
    <property type="entry name" value="DNA_methylase_N6_adenine_CS"/>
</dbReference>
<dbReference type="GO" id="GO:0003676">
    <property type="term" value="F:nucleic acid binding"/>
    <property type="evidence" value="ECO:0007669"/>
    <property type="project" value="InterPro"/>
</dbReference>
<dbReference type="PANTHER" id="PTHR47739:SF1">
    <property type="entry name" value="TRNA1(VAL) (ADENINE(37)-N6)-METHYLTRANSFERASE"/>
    <property type="match status" value="1"/>
</dbReference>
<dbReference type="InterPro" id="IPR007848">
    <property type="entry name" value="Small_mtfrase_dom"/>
</dbReference>
<gene>
    <name evidence="4" type="ORF">GCM10007301_56130</name>
</gene>
<sequence length="260" mass="26940">MCCDRMTDTPPDLPNTTRDTILGGRVTLHQPRRGHRVGHDAILLAALAPDDTRHLVDLGTGVGAAGLAVLARLPGASAHLVEIDSPTAALARENVAANGVAERCAVVEGDVLRLARPGGPAEPAPDAADLVIANPPFNARAAHQTSPDARRATAHMADGDTLQGWVLAAYRCLAPAGRLALILRPEDLTPLLAALAGRFGAAELLPVHPAPGADAVRLLVRAIKGRRTPPVIRPGLVLADAAGRPSPEAETILRDGTALR</sequence>
<evidence type="ECO:0000313" key="5">
    <source>
        <dbReference type="Proteomes" id="UP000606044"/>
    </source>
</evidence>
<evidence type="ECO:0000313" key="4">
    <source>
        <dbReference type="EMBL" id="GGF88988.1"/>
    </source>
</evidence>
<dbReference type="GO" id="GO:0008757">
    <property type="term" value="F:S-adenosylmethionine-dependent methyltransferase activity"/>
    <property type="evidence" value="ECO:0007669"/>
    <property type="project" value="UniProtKB-ARBA"/>
</dbReference>
<reference evidence="4" key="2">
    <citation type="submission" date="2020-09" db="EMBL/GenBank/DDBJ databases">
        <authorList>
            <person name="Sun Q."/>
            <person name="Sedlacek I."/>
        </authorList>
    </citation>
    <scope>NUCLEOTIDE SEQUENCE</scope>
    <source>
        <strain evidence="4">CCM 7897</strain>
    </source>
</reference>
<accession>A0A917CHK9</accession>
<evidence type="ECO:0000256" key="1">
    <source>
        <dbReference type="ARBA" id="ARBA00022603"/>
    </source>
</evidence>
<name>A0A917CHK9_9HYPH</name>
<dbReference type="Proteomes" id="UP000606044">
    <property type="component" value="Unassembled WGS sequence"/>
</dbReference>
<dbReference type="InterPro" id="IPR050210">
    <property type="entry name" value="tRNA_Adenine-N(6)_MTase"/>
</dbReference>
<dbReference type="PROSITE" id="PS00092">
    <property type="entry name" value="N6_MTASE"/>
    <property type="match status" value="1"/>
</dbReference>
<keyword evidence="1 4" id="KW-0489">Methyltransferase</keyword>
<evidence type="ECO:0000256" key="2">
    <source>
        <dbReference type="ARBA" id="ARBA00022691"/>
    </source>
</evidence>
<dbReference type="CDD" id="cd02440">
    <property type="entry name" value="AdoMet_MTases"/>
    <property type="match status" value="1"/>
</dbReference>
<dbReference type="Gene3D" id="3.40.50.150">
    <property type="entry name" value="Vaccinia Virus protein VP39"/>
    <property type="match status" value="1"/>
</dbReference>
<proteinExistence type="predicted"/>
<dbReference type="Pfam" id="PF05175">
    <property type="entry name" value="MTS"/>
    <property type="match status" value="1"/>
</dbReference>
<dbReference type="AlphaFoldDB" id="A0A917CHK9"/>
<dbReference type="GO" id="GO:0008170">
    <property type="term" value="F:N-methyltransferase activity"/>
    <property type="evidence" value="ECO:0007669"/>
    <property type="project" value="UniProtKB-ARBA"/>
</dbReference>
<comment type="caution">
    <text evidence="4">The sequence shown here is derived from an EMBL/GenBank/DDBJ whole genome shotgun (WGS) entry which is preliminary data.</text>
</comment>
<organism evidence="4 5">
    <name type="scientific">Azorhizobium oxalatiphilum</name>
    <dbReference type="NCBI Taxonomy" id="980631"/>
    <lineage>
        <taxon>Bacteria</taxon>
        <taxon>Pseudomonadati</taxon>
        <taxon>Pseudomonadota</taxon>
        <taxon>Alphaproteobacteria</taxon>
        <taxon>Hyphomicrobiales</taxon>
        <taxon>Xanthobacteraceae</taxon>
        <taxon>Azorhizobium</taxon>
    </lineage>
</organism>
<dbReference type="EMBL" id="BMCT01000014">
    <property type="protein sequence ID" value="GGF88988.1"/>
    <property type="molecule type" value="Genomic_DNA"/>
</dbReference>
<keyword evidence="5" id="KW-1185">Reference proteome</keyword>
<keyword evidence="2" id="KW-0949">S-adenosyl-L-methionine</keyword>
<evidence type="ECO:0000259" key="3">
    <source>
        <dbReference type="Pfam" id="PF05175"/>
    </source>
</evidence>
<dbReference type="GO" id="GO:0032259">
    <property type="term" value="P:methylation"/>
    <property type="evidence" value="ECO:0007669"/>
    <property type="project" value="UniProtKB-KW"/>
</dbReference>
<dbReference type="SUPFAM" id="SSF53335">
    <property type="entry name" value="S-adenosyl-L-methionine-dependent methyltransferases"/>
    <property type="match status" value="1"/>
</dbReference>
<reference evidence="4" key="1">
    <citation type="journal article" date="2014" name="Int. J. Syst. Evol. Microbiol.">
        <title>Complete genome sequence of Corynebacterium casei LMG S-19264T (=DSM 44701T), isolated from a smear-ripened cheese.</title>
        <authorList>
            <consortium name="US DOE Joint Genome Institute (JGI-PGF)"/>
            <person name="Walter F."/>
            <person name="Albersmeier A."/>
            <person name="Kalinowski J."/>
            <person name="Ruckert C."/>
        </authorList>
    </citation>
    <scope>NUCLEOTIDE SEQUENCE</scope>
    <source>
        <strain evidence="4">CCM 7897</strain>
    </source>
</reference>
<protein>
    <submittedName>
        <fullName evidence="4">Methyltransferase</fullName>
    </submittedName>
</protein>